<dbReference type="Gene3D" id="3.40.30.10">
    <property type="entry name" value="Glutaredoxin"/>
    <property type="match status" value="1"/>
</dbReference>
<name>A0ABR8MSZ0_9BACL</name>
<evidence type="ECO:0000313" key="1">
    <source>
        <dbReference type="EMBL" id="MBD3919093.1"/>
    </source>
</evidence>
<reference evidence="1 2" key="1">
    <citation type="submission" date="2020-09" db="EMBL/GenBank/DDBJ databases">
        <title>Paenibacillus sp. strain PR3 16S rRNA gene Genome sequencing and assembly.</title>
        <authorList>
            <person name="Kim J."/>
        </authorList>
    </citation>
    <scope>NUCLEOTIDE SEQUENCE [LARGE SCALE GENOMIC DNA]</scope>
    <source>
        <strain evidence="1 2">PR3</strain>
    </source>
</reference>
<keyword evidence="2" id="KW-1185">Reference proteome</keyword>
<comment type="caution">
    <text evidence="1">The sequence shown here is derived from an EMBL/GenBank/DDBJ whole genome shotgun (WGS) entry which is preliminary data.</text>
</comment>
<gene>
    <name evidence="1" type="ORF">H8B09_10035</name>
</gene>
<proteinExistence type="predicted"/>
<organism evidence="1 2">
    <name type="scientific">Paenibacillus terricola</name>
    <dbReference type="NCBI Taxonomy" id="2763503"/>
    <lineage>
        <taxon>Bacteria</taxon>
        <taxon>Bacillati</taxon>
        <taxon>Bacillota</taxon>
        <taxon>Bacilli</taxon>
        <taxon>Bacillales</taxon>
        <taxon>Paenibacillaceae</taxon>
        <taxon>Paenibacillus</taxon>
    </lineage>
</organism>
<evidence type="ECO:0000313" key="2">
    <source>
        <dbReference type="Proteomes" id="UP000609346"/>
    </source>
</evidence>
<dbReference type="RefSeq" id="WP_191203361.1">
    <property type="nucleotide sequence ID" value="NZ_JACXZA010000002.1"/>
</dbReference>
<accession>A0ABR8MSZ0</accession>
<protein>
    <submittedName>
        <fullName evidence="1">Glutaredoxin</fullName>
    </submittedName>
</protein>
<sequence length="111" mass="12230">MAKIEVFTAGTFLCEEMVIEVQELACSKCDVTVYNLNKRHASSENIVKAKLYGVQMIPSVAINGKVIDIEKVKNARLHGLKQNEFGIDKTESIVAAEPKEATNSQNVHLPT</sequence>
<dbReference type="EMBL" id="JACXZA010000002">
    <property type="protein sequence ID" value="MBD3919093.1"/>
    <property type="molecule type" value="Genomic_DNA"/>
</dbReference>
<dbReference type="Proteomes" id="UP000609346">
    <property type="component" value="Unassembled WGS sequence"/>
</dbReference>